<organism evidence="1 2">
    <name type="scientific">Adhaeribacter rhizoryzae</name>
    <dbReference type="NCBI Taxonomy" id="2607907"/>
    <lineage>
        <taxon>Bacteria</taxon>
        <taxon>Pseudomonadati</taxon>
        <taxon>Bacteroidota</taxon>
        <taxon>Cytophagia</taxon>
        <taxon>Cytophagales</taxon>
        <taxon>Hymenobacteraceae</taxon>
        <taxon>Adhaeribacter</taxon>
    </lineage>
</organism>
<dbReference type="AlphaFoldDB" id="A0A5M6DPB3"/>
<proteinExistence type="predicted"/>
<sequence>MKKVTAMLGLTCLILAGCTSNEITSEKAFQLVQQDQQYPKVIDYDLYCSDPQHARKTIEAGLDKAGVVIISQTQKISELGKPLIKFTPNAQPYLLETPEADKHLYIQKVKLADEELVEITSLKTQPDGKSAVAEYTTAYINLTPFATLQPTRFNRKPTNKAFFILEGNQWQLEKRK</sequence>
<evidence type="ECO:0000313" key="2">
    <source>
        <dbReference type="Proteomes" id="UP000323426"/>
    </source>
</evidence>
<protein>
    <recommendedName>
        <fullName evidence="3">Lipoprotein</fullName>
    </recommendedName>
</protein>
<evidence type="ECO:0000313" key="1">
    <source>
        <dbReference type="EMBL" id="KAA5548109.1"/>
    </source>
</evidence>
<name>A0A5M6DPB3_9BACT</name>
<dbReference type="PROSITE" id="PS51257">
    <property type="entry name" value="PROKAR_LIPOPROTEIN"/>
    <property type="match status" value="1"/>
</dbReference>
<evidence type="ECO:0008006" key="3">
    <source>
        <dbReference type="Google" id="ProtNLM"/>
    </source>
</evidence>
<comment type="caution">
    <text evidence="1">The sequence shown here is derived from an EMBL/GenBank/DDBJ whole genome shotgun (WGS) entry which is preliminary data.</text>
</comment>
<accession>A0A5M6DPB3</accession>
<dbReference type="EMBL" id="VWSF01000003">
    <property type="protein sequence ID" value="KAA5548109.1"/>
    <property type="molecule type" value="Genomic_DNA"/>
</dbReference>
<dbReference type="Proteomes" id="UP000323426">
    <property type="component" value="Unassembled WGS sequence"/>
</dbReference>
<dbReference type="RefSeq" id="WP_150087245.1">
    <property type="nucleotide sequence ID" value="NZ_VWSF01000003.1"/>
</dbReference>
<keyword evidence="2" id="KW-1185">Reference proteome</keyword>
<reference evidence="1 2" key="1">
    <citation type="submission" date="2019-09" db="EMBL/GenBank/DDBJ databases">
        <title>Genome sequence and assembly of Adhaeribacter sp.</title>
        <authorList>
            <person name="Chhetri G."/>
        </authorList>
    </citation>
    <scope>NUCLEOTIDE SEQUENCE [LARGE SCALE GENOMIC DNA]</scope>
    <source>
        <strain evidence="1 2">DK36</strain>
    </source>
</reference>
<gene>
    <name evidence="1" type="ORF">F0145_05115</name>
</gene>